<dbReference type="Proteomes" id="UP001363010">
    <property type="component" value="Unassembled WGS sequence"/>
</dbReference>
<feature type="transmembrane region" description="Helical" evidence="1">
    <location>
        <begin position="178"/>
        <end position="195"/>
    </location>
</feature>
<feature type="transmembrane region" description="Helical" evidence="1">
    <location>
        <begin position="294"/>
        <end position="315"/>
    </location>
</feature>
<protein>
    <submittedName>
        <fullName evidence="2">NnrS family protein</fullName>
    </submittedName>
</protein>
<keyword evidence="1" id="KW-1133">Transmembrane helix</keyword>
<feature type="transmembrane region" description="Helical" evidence="1">
    <location>
        <begin position="27"/>
        <end position="46"/>
    </location>
</feature>
<organism evidence="2 3">
    <name type="scientific">Variovorax humicola</name>
    <dbReference type="NCBI Taxonomy" id="1769758"/>
    <lineage>
        <taxon>Bacteria</taxon>
        <taxon>Pseudomonadati</taxon>
        <taxon>Pseudomonadota</taxon>
        <taxon>Betaproteobacteria</taxon>
        <taxon>Burkholderiales</taxon>
        <taxon>Comamonadaceae</taxon>
        <taxon>Variovorax</taxon>
    </lineage>
</organism>
<feature type="transmembrane region" description="Helical" evidence="1">
    <location>
        <begin position="361"/>
        <end position="380"/>
    </location>
</feature>
<dbReference type="InterPro" id="IPR010266">
    <property type="entry name" value="NnrS"/>
</dbReference>
<evidence type="ECO:0000313" key="3">
    <source>
        <dbReference type="Proteomes" id="UP001363010"/>
    </source>
</evidence>
<feature type="transmembrane region" description="Helical" evidence="1">
    <location>
        <begin position="336"/>
        <end position="355"/>
    </location>
</feature>
<reference evidence="2 3" key="1">
    <citation type="submission" date="2024-03" db="EMBL/GenBank/DDBJ databases">
        <title>Novel species of the genus Variovorax.</title>
        <authorList>
            <person name="Liu Q."/>
            <person name="Xin Y.-H."/>
        </authorList>
    </citation>
    <scope>NUCLEOTIDE SEQUENCE [LARGE SCALE GENOMIC DNA]</scope>
    <source>
        <strain evidence="2 3">KACC 18501</strain>
    </source>
</reference>
<evidence type="ECO:0000313" key="2">
    <source>
        <dbReference type="EMBL" id="MEJ8826576.1"/>
    </source>
</evidence>
<dbReference type="Pfam" id="PF05940">
    <property type="entry name" value="NnrS"/>
    <property type="match status" value="1"/>
</dbReference>
<keyword evidence="1" id="KW-0472">Membrane</keyword>
<sequence>MTSSSTIPADACAPKGMPVLRLGFRPFYLGASATAVVWMAVWGAVLTGRVSLPSGFPPVLWHAHEMLFGFVAAVVAGFLLTAGKVWTGRATARGNSLAMLWLLWLAGRIASIAAPPMVFAAVDSAFLLTMALLFGVLIVRSGNLRNLPIAGILVLLAASNLAFHLASVEVLPVSPMTPLRAGLAIIVVLTSTIGGRVIPAFTQSVSPGWKAHEPRWLSPVAIAMTAIGLVLWLGAAPAVPSATALAIAAILQATRLIHWRSAPILWRPILWILHFSYGWMPIGLALLAAAEVGWVSISAGIHALAVGCFGGLILGMMTRTARGHTGRSLHASAVEVASYVLVGVAALARVGVPFLPSQAQAAALLLAGCAWTAAFALYLARFSTWLTTPRLDGRDG</sequence>
<feature type="transmembrane region" description="Helical" evidence="1">
    <location>
        <begin position="66"/>
        <end position="85"/>
    </location>
</feature>
<gene>
    <name evidence="2" type="ORF">WKW80_31930</name>
</gene>
<comment type="caution">
    <text evidence="2">The sequence shown here is derived from an EMBL/GenBank/DDBJ whole genome shotgun (WGS) entry which is preliminary data.</text>
</comment>
<proteinExistence type="predicted"/>
<feature type="transmembrane region" description="Helical" evidence="1">
    <location>
        <begin position="146"/>
        <end position="166"/>
    </location>
</feature>
<evidence type="ECO:0000256" key="1">
    <source>
        <dbReference type="SAM" id="Phobius"/>
    </source>
</evidence>
<keyword evidence="1" id="KW-0812">Transmembrane</keyword>
<dbReference type="RefSeq" id="WP_340367611.1">
    <property type="nucleotide sequence ID" value="NZ_JBBKZV010000036.1"/>
</dbReference>
<name>A0ABU8W962_9BURK</name>
<feature type="transmembrane region" description="Helical" evidence="1">
    <location>
        <begin position="239"/>
        <end position="257"/>
    </location>
</feature>
<feature type="transmembrane region" description="Helical" evidence="1">
    <location>
        <begin position="97"/>
        <end position="114"/>
    </location>
</feature>
<feature type="transmembrane region" description="Helical" evidence="1">
    <location>
        <begin position="216"/>
        <end position="233"/>
    </location>
</feature>
<feature type="transmembrane region" description="Helical" evidence="1">
    <location>
        <begin position="120"/>
        <end position="139"/>
    </location>
</feature>
<keyword evidence="3" id="KW-1185">Reference proteome</keyword>
<dbReference type="EMBL" id="JBBKZV010000036">
    <property type="protein sequence ID" value="MEJ8826576.1"/>
    <property type="molecule type" value="Genomic_DNA"/>
</dbReference>
<accession>A0ABU8W962</accession>
<feature type="transmembrane region" description="Helical" evidence="1">
    <location>
        <begin position="269"/>
        <end position="288"/>
    </location>
</feature>